<feature type="non-terminal residue" evidence="2">
    <location>
        <position position="226"/>
    </location>
</feature>
<sequence>MERFRFLGSNQVQIYSVSSHSNPDTKPITFDEALGMEELSLVERVHVSLGGSGAAARGWAKLDTSISGTVAPTPEELAQEEENSDWILAQGEPFIREDVDYEARVCVIGHSVAEELFLDEDPVGQAIRINGVAFLVIGVFVEKPQERFDPNNFIKIPISTAAAEFYGRDASVSVTADIVSEESIDDAIAEIAAYLRECHGINLMAGEEDDFNIRSFEAEARAAMES</sequence>
<evidence type="ECO:0000259" key="1">
    <source>
        <dbReference type="Pfam" id="PF12704"/>
    </source>
</evidence>
<comment type="caution">
    <text evidence="2">The sequence shown here is derived from an EMBL/GenBank/DDBJ whole genome shotgun (WGS) entry which is preliminary data.</text>
</comment>
<organism evidence="2">
    <name type="scientific">marine sediment metagenome</name>
    <dbReference type="NCBI Taxonomy" id="412755"/>
    <lineage>
        <taxon>unclassified sequences</taxon>
        <taxon>metagenomes</taxon>
        <taxon>ecological metagenomes</taxon>
    </lineage>
</organism>
<reference evidence="2" key="1">
    <citation type="journal article" date="2014" name="Front. Microbiol.">
        <title>High frequency of phylogenetically diverse reductive dehalogenase-homologous genes in deep subseafloor sedimentary metagenomes.</title>
        <authorList>
            <person name="Kawai M."/>
            <person name="Futagami T."/>
            <person name="Toyoda A."/>
            <person name="Takaki Y."/>
            <person name="Nishi S."/>
            <person name="Hori S."/>
            <person name="Arai W."/>
            <person name="Tsubouchi T."/>
            <person name="Morono Y."/>
            <person name="Uchiyama I."/>
            <person name="Ito T."/>
            <person name="Fujiyama A."/>
            <person name="Inagaki F."/>
            <person name="Takami H."/>
        </authorList>
    </citation>
    <scope>NUCLEOTIDE SEQUENCE</scope>
    <source>
        <strain evidence="2">Expedition CK06-06</strain>
    </source>
</reference>
<dbReference type="InterPro" id="IPR025857">
    <property type="entry name" value="MacB_PCD"/>
</dbReference>
<dbReference type="Pfam" id="PF12704">
    <property type="entry name" value="MacB_PCD"/>
    <property type="match status" value="1"/>
</dbReference>
<protein>
    <recommendedName>
        <fullName evidence="1">MacB-like periplasmic core domain-containing protein</fullName>
    </recommendedName>
</protein>
<dbReference type="EMBL" id="BART01021140">
    <property type="protein sequence ID" value="GAG96621.1"/>
    <property type="molecule type" value="Genomic_DNA"/>
</dbReference>
<evidence type="ECO:0000313" key="2">
    <source>
        <dbReference type="EMBL" id="GAG96621.1"/>
    </source>
</evidence>
<accession>X1DJM1</accession>
<proteinExistence type="predicted"/>
<dbReference type="AlphaFoldDB" id="X1DJM1"/>
<gene>
    <name evidence="2" type="ORF">S01H4_39089</name>
</gene>
<feature type="domain" description="MacB-like periplasmic core" evidence="1">
    <location>
        <begin position="11"/>
        <end position="193"/>
    </location>
</feature>
<name>X1DJM1_9ZZZZ</name>